<protein>
    <submittedName>
        <fullName evidence="1">Uncharacterized protein</fullName>
    </submittedName>
</protein>
<reference evidence="1 2" key="1">
    <citation type="journal article" date="2023" name="Science">
        <title>Complex scaffold remodeling in plant triterpene biosynthesis.</title>
        <authorList>
            <person name="De La Pena R."/>
            <person name="Hodgson H."/>
            <person name="Liu J.C."/>
            <person name="Stephenson M.J."/>
            <person name="Martin A.C."/>
            <person name="Owen C."/>
            <person name="Harkess A."/>
            <person name="Leebens-Mack J."/>
            <person name="Jimenez L.E."/>
            <person name="Osbourn A."/>
            <person name="Sattely E.S."/>
        </authorList>
    </citation>
    <scope>NUCLEOTIDE SEQUENCE [LARGE SCALE GENOMIC DNA]</scope>
    <source>
        <strain evidence="2">cv. JPN11</strain>
        <tissue evidence="1">Leaf</tissue>
    </source>
</reference>
<dbReference type="EMBL" id="CM051396">
    <property type="protein sequence ID" value="KAJ4723294.1"/>
    <property type="molecule type" value="Genomic_DNA"/>
</dbReference>
<name>A0ACC1YIU4_MELAZ</name>
<keyword evidence="2" id="KW-1185">Reference proteome</keyword>
<comment type="caution">
    <text evidence="1">The sequence shown here is derived from an EMBL/GenBank/DDBJ whole genome shotgun (WGS) entry which is preliminary data.</text>
</comment>
<organism evidence="1 2">
    <name type="scientific">Melia azedarach</name>
    <name type="common">Chinaberry tree</name>
    <dbReference type="NCBI Taxonomy" id="155640"/>
    <lineage>
        <taxon>Eukaryota</taxon>
        <taxon>Viridiplantae</taxon>
        <taxon>Streptophyta</taxon>
        <taxon>Embryophyta</taxon>
        <taxon>Tracheophyta</taxon>
        <taxon>Spermatophyta</taxon>
        <taxon>Magnoliopsida</taxon>
        <taxon>eudicotyledons</taxon>
        <taxon>Gunneridae</taxon>
        <taxon>Pentapetalae</taxon>
        <taxon>rosids</taxon>
        <taxon>malvids</taxon>
        <taxon>Sapindales</taxon>
        <taxon>Meliaceae</taxon>
        <taxon>Melia</taxon>
    </lineage>
</organism>
<gene>
    <name evidence="1" type="ORF">OWV82_006680</name>
</gene>
<sequence length="265" mass="30117">MFVDYSSLRDKDRLHNPRSTERSDGAECHCDFCEFQKNYEVQFEEIKHTMEKGKSIDLHEEDEGFFVTTAETGYILKSLSAKVFSGSISQPEQMKTTGILVPSVYDLNNGDQYSPKPVKGAVSIYCRDDFVGICLFQDKNPDSPQSSFSGFIFAQVVSENSNEGTELKNRYAGESSRQAAAKLRSRQNSRYDHWIDISSSDEHQADPERRTAAFRPVNREEEQLMLNQTSVTETFVMMLCQTAATVWSASNTSNSLSRNELLREY</sequence>
<dbReference type="Proteomes" id="UP001164539">
    <property type="component" value="Chromosome 3"/>
</dbReference>
<evidence type="ECO:0000313" key="2">
    <source>
        <dbReference type="Proteomes" id="UP001164539"/>
    </source>
</evidence>
<accession>A0ACC1YIU4</accession>
<proteinExistence type="predicted"/>
<evidence type="ECO:0000313" key="1">
    <source>
        <dbReference type="EMBL" id="KAJ4723294.1"/>
    </source>
</evidence>